<protein>
    <submittedName>
        <fullName evidence="1">ArsR family transcriptional regulator</fullName>
    </submittedName>
</protein>
<organism evidence="1 2">
    <name type="scientific">Pseudomonas chlororaphis</name>
    <dbReference type="NCBI Taxonomy" id="587753"/>
    <lineage>
        <taxon>Bacteria</taxon>
        <taxon>Pseudomonadati</taxon>
        <taxon>Pseudomonadota</taxon>
        <taxon>Gammaproteobacteria</taxon>
        <taxon>Pseudomonadales</taxon>
        <taxon>Pseudomonadaceae</taxon>
        <taxon>Pseudomonas</taxon>
    </lineage>
</organism>
<evidence type="ECO:0000313" key="1">
    <source>
        <dbReference type="EMBL" id="OLF55416.1"/>
    </source>
</evidence>
<dbReference type="InterPro" id="IPR019289">
    <property type="entry name" value="Phage_tail_E/E"/>
</dbReference>
<dbReference type="OrthoDB" id="6937504at2"/>
<accession>A0A1Q8EUD2</accession>
<evidence type="ECO:0000313" key="2">
    <source>
        <dbReference type="Proteomes" id="UP000185578"/>
    </source>
</evidence>
<name>A0A1Q8EUD2_9PSED</name>
<reference evidence="1 2" key="1">
    <citation type="submission" date="2016-12" db="EMBL/GenBank/DDBJ databases">
        <authorList>
            <person name="Song W.-J."/>
            <person name="Kurnit D.M."/>
        </authorList>
    </citation>
    <scope>NUCLEOTIDE SEQUENCE [LARGE SCALE GENOMIC DNA]</scope>
    <source>
        <strain evidence="1 2">PCL1601</strain>
    </source>
</reference>
<proteinExistence type="predicted"/>
<dbReference type="RefSeq" id="WP_075118168.1">
    <property type="nucleotide sequence ID" value="NZ_MSCT01000006.1"/>
</dbReference>
<dbReference type="EMBL" id="MSCT01000006">
    <property type="protein sequence ID" value="OLF55416.1"/>
    <property type="molecule type" value="Genomic_DNA"/>
</dbReference>
<comment type="caution">
    <text evidence="1">The sequence shown here is derived from an EMBL/GenBank/DDBJ whole genome shotgun (WGS) entry which is preliminary data.</text>
</comment>
<dbReference type="Proteomes" id="UP000185578">
    <property type="component" value="Unassembled WGS sequence"/>
</dbReference>
<dbReference type="AlphaFoldDB" id="A0A1Q8EUD2"/>
<sequence length="98" mass="10430">MSDSVKLRVAIEAHGEPLAELTLRRPTVQEVRAIKALPYKIDKSEEVSLDMDVAAKYIAVCAGIPPSSVNQLDLADLNALSWAVASFFMSAASAPSAT</sequence>
<gene>
    <name evidence="1" type="ORF">BTN82_05575</name>
</gene>
<dbReference type="Pfam" id="PF10109">
    <property type="entry name" value="Phage_TAC_7"/>
    <property type="match status" value="1"/>
</dbReference>